<evidence type="ECO:0000313" key="3">
    <source>
        <dbReference type="EMBL" id="MBV0903478.1"/>
    </source>
</evidence>
<protein>
    <submittedName>
        <fullName evidence="3">Restriction endonuclease</fullName>
        <ecNumber evidence="3">3.1.21.-</ecNumber>
    </submittedName>
</protein>
<dbReference type="Proteomes" id="UP001166304">
    <property type="component" value="Unassembled WGS sequence"/>
</dbReference>
<gene>
    <name evidence="3" type="ORF">KTS37_16970</name>
</gene>
<dbReference type="EC" id="3.1.21.-" evidence="3"/>
<keyword evidence="3" id="KW-0540">Nuclease</keyword>
<dbReference type="Pfam" id="PF18062">
    <property type="entry name" value="RE_AspBHI_N"/>
    <property type="match status" value="1"/>
</dbReference>
<dbReference type="InterPro" id="IPR041409">
    <property type="entry name" value="RE_AspBHI_N"/>
</dbReference>
<dbReference type="GO" id="GO:0009307">
    <property type="term" value="P:DNA restriction-modification system"/>
    <property type="evidence" value="ECO:0007669"/>
    <property type="project" value="InterPro"/>
</dbReference>
<dbReference type="Gene3D" id="2.30.280.20">
    <property type="match status" value="1"/>
</dbReference>
<dbReference type="AlphaFoldDB" id="A0AA41G357"/>
<dbReference type="GO" id="GO:0004519">
    <property type="term" value="F:endonuclease activity"/>
    <property type="evidence" value="ECO:0007669"/>
    <property type="project" value="UniProtKB-KW"/>
</dbReference>
<dbReference type="Pfam" id="PF04471">
    <property type="entry name" value="Mrr_cat"/>
    <property type="match status" value="1"/>
</dbReference>
<evidence type="ECO:0000313" key="4">
    <source>
        <dbReference type="Proteomes" id="UP001166304"/>
    </source>
</evidence>
<feature type="domain" description="Restriction endonuclease type IV Mrr" evidence="1">
    <location>
        <begin position="252"/>
        <end position="373"/>
    </location>
</feature>
<evidence type="ECO:0000259" key="2">
    <source>
        <dbReference type="Pfam" id="PF18062"/>
    </source>
</evidence>
<dbReference type="GO" id="GO:0016787">
    <property type="term" value="F:hydrolase activity"/>
    <property type="evidence" value="ECO:0007669"/>
    <property type="project" value="UniProtKB-KW"/>
</dbReference>
<evidence type="ECO:0000259" key="1">
    <source>
        <dbReference type="Pfam" id="PF04471"/>
    </source>
</evidence>
<accession>A0AA41G357</accession>
<dbReference type="RefSeq" id="WP_162414540.1">
    <property type="nucleotide sequence ID" value="NZ_JAHQXE010000006.1"/>
</dbReference>
<organism evidence="3 4">
    <name type="scientific">Haloarcula salina</name>
    <dbReference type="NCBI Taxonomy" id="1429914"/>
    <lineage>
        <taxon>Archaea</taxon>
        <taxon>Methanobacteriati</taxon>
        <taxon>Methanobacteriota</taxon>
        <taxon>Stenosarchaea group</taxon>
        <taxon>Halobacteria</taxon>
        <taxon>Halobacteriales</taxon>
        <taxon>Haloarculaceae</taxon>
        <taxon>Haloarcula</taxon>
    </lineage>
</organism>
<dbReference type="GO" id="GO:0003677">
    <property type="term" value="F:DNA binding"/>
    <property type="evidence" value="ECO:0007669"/>
    <property type="project" value="InterPro"/>
</dbReference>
<reference evidence="3" key="1">
    <citation type="submission" date="2021-06" db="EMBL/GenBank/DDBJ databases">
        <title>New haloarchaea isolates fom saline soil.</title>
        <authorList>
            <person name="Duran-Viseras A."/>
            <person name="Sanchez-Porro C.S."/>
            <person name="Ventosa A."/>
        </authorList>
    </citation>
    <scope>NUCLEOTIDE SEQUENCE</scope>
    <source>
        <strain evidence="3">JCM 18369</strain>
    </source>
</reference>
<comment type="caution">
    <text evidence="3">The sequence shown here is derived from an EMBL/GenBank/DDBJ whole genome shotgun (WGS) entry which is preliminary data.</text>
</comment>
<keyword evidence="3" id="KW-0378">Hydrolase</keyword>
<dbReference type="EMBL" id="JAHQXE010000006">
    <property type="protein sequence ID" value="MBV0903478.1"/>
    <property type="molecule type" value="Genomic_DNA"/>
</dbReference>
<proteinExistence type="predicted"/>
<keyword evidence="4" id="KW-1185">Reference proteome</keyword>
<dbReference type="Gene3D" id="3.40.1350.10">
    <property type="match status" value="1"/>
</dbReference>
<feature type="domain" description="Restriction endonuclease AspBHI N-terminal" evidence="2">
    <location>
        <begin position="32"/>
        <end position="212"/>
    </location>
</feature>
<dbReference type="InterPro" id="IPR011856">
    <property type="entry name" value="tRNA_endonuc-like_dom_sf"/>
</dbReference>
<sequence>MSQGDVFPNDGLDRADLVVDAVYKGGSESNLAAATLPDLLNVGNSGGFRKATCQAGSVDLSYVVLFHNASEPSWPDKLDPESGIFTYFGDNRKPGSRLHEPPGNKFLRKAYESLHNGERTDIPPILIFSATGEGYDRRFRGLAVPGTQTGNQSEDLVAVWKNKRGERFQNYRARFTILDVAQVSREWIEDLEEGNCDTDNAPDVWLKWRETGTYTPLKAERTKDHRSKEQQLPSTPLQEQILKTVYSRYTENPTDFEYVATAIFELMDDNVGNNEITRETRDGGIDATGKYNISPASGPDSDTLVVEFALEAKCHHPDSGNGVREISRLISRLRHRQFGVFVTTSYLAKQAYKEIKEDDHPVLVLSGGDIAEILIENGFETEQAVKQWLDRQEY</sequence>
<keyword evidence="3" id="KW-0255">Endonuclease</keyword>
<name>A0AA41G357_9EURY</name>
<dbReference type="InterPro" id="IPR007560">
    <property type="entry name" value="Restrct_endonuc_IV_Mrr"/>
</dbReference>